<keyword evidence="2" id="KW-0560">Oxidoreductase</keyword>
<protein>
    <recommendedName>
        <fullName evidence="5">Trans-1,2-dihydrobenzene-1,2-diol dehydrogenase</fullName>
        <ecNumber evidence="4">1.1.1.179</ecNumber>
        <ecNumber evidence="3">1.3.1.20</ecNumber>
    </recommendedName>
    <alternativeName>
        <fullName evidence="8">D-xylose 1-dehydrogenase</fullName>
    </alternativeName>
    <alternativeName>
        <fullName evidence="7">D-xylose-NADP dehydrogenase</fullName>
    </alternativeName>
    <alternativeName>
        <fullName evidence="6">Dimeric dihydrodiol dehydrogenase</fullName>
    </alternativeName>
</protein>
<dbReference type="InterPro" id="IPR055170">
    <property type="entry name" value="GFO_IDH_MocA-like_dom"/>
</dbReference>
<evidence type="ECO:0000313" key="14">
    <source>
        <dbReference type="EMBL" id="KAK3105865.1"/>
    </source>
</evidence>
<dbReference type="InterPro" id="IPR050984">
    <property type="entry name" value="Gfo/Idh/MocA_domain"/>
</dbReference>
<dbReference type="Proteomes" id="UP001186944">
    <property type="component" value="Unassembled WGS sequence"/>
</dbReference>
<evidence type="ECO:0000256" key="6">
    <source>
        <dbReference type="ARBA" id="ARBA00042926"/>
    </source>
</evidence>
<evidence type="ECO:0000256" key="7">
    <source>
        <dbReference type="ARBA" id="ARBA00042988"/>
    </source>
</evidence>
<comment type="similarity">
    <text evidence="1">Belongs to the Gfo/Idh/MocA family.</text>
</comment>
<dbReference type="AlphaFoldDB" id="A0AA88YHW7"/>
<accession>A0AA88YHW7</accession>
<dbReference type="GO" id="GO:0047115">
    <property type="term" value="F:trans-1,2-dihydrobenzene-1,2-diol dehydrogenase activity"/>
    <property type="evidence" value="ECO:0007669"/>
    <property type="project" value="UniProtKB-EC"/>
</dbReference>
<keyword evidence="11" id="KW-0812">Transmembrane</keyword>
<dbReference type="EC" id="1.3.1.20" evidence="3"/>
<dbReference type="InterPro" id="IPR036291">
    <property type="entry name" value="NAD(P)-bd_dom_sf"/>
</dbReference>
<keyword evidence="11" id="KW-1133">Transmembrane helix</keyword>
<feature type="transmembrane region" description="Helical" evidence="11">
    <location>
        <begin position="303"/>
        <end position="323"/>
    </location>
</feature>
<feature type="domain" description="GFO/IDH/MocA-like oxidoreductase" evidence="13">
    <location>
        <begin position="132"/>
        <end position="245"/>
    </location>
</feature>
<dbReference type="Gene3D" id="3.30.360.10">
    <property type="entry name" value="Dihydrodipicolinate Reductase, domain 2"/>
    <property type="match status" value="1"/>
</dbReference>
<comment type="catalytic activity">
    <reaction evidence="9">
        <text>(1R,2R)-1,2-dihydrobenzene-1,2-diol + NADP(+) = catechol + NADPH + H(+)</text>
        <dbReference type="Rhea" id="RHEA:16729"/>
        <dbReference type="ChEBI" id="CHEBI:10702"/>
        <dbReference type="ChEBI" id="CHEBI:15378"/>
        <dbReference type="ChEBI" id="CHEBI:18135"/>
        <dbReference type="ChEBI" id="CHEBI:57783"/>
        <dbReference type="ChEBI" id="CHEBI:58349"/>
        <dbReference type="EC" id="1.3.1.20"/>
    </reaction>
</comment>
<reference evidence="14" key="1">
    <citation type="submission" date="2019-08" db="EMBL/GenBank/DDBJ databases">
        <title>The improved chromosome-level genome for the pearl oyster Pinctada fucata martensii using PacBio sequencing and Hi-C.</title>
        <authorList>
            <person name="Zheng Z."/>
        </authorList>
    </citation>
    <scope>NUCLEOTIDE SEQUENCE</scope>
    <source>
        <strain evidence="14">ZZ-2019</strain>
        <tissue evidence="14">Adductor muscle</tissue>
    </source>
</reference>
<keyword evidence="15" id="KW-1185">Reference proteome</keyword>
<dbReference type="Gene3D" id="3.40.50.720">
    <property type="entry name" value="NAD(P)-binding Rossmann-like Domain"/>
    <property type="match status" value="1"/>
</dbReference>
<keyword evidence="11" id="KW-0472">Membrane</keyword>
<evidence type="ECO:0000256" key="5">
    <source>
        <dbReference type="ARBA" id="ARBA00040603"/>
    </source>
</evidence>
<dbReference type="GO" id="GO:0047837">
    <property type="term" value="F:D-xylose 1-dehydrogenase (NADP+) activity"/>
    <property type="evidence" value="ECO:0007669"/>
    <property type="project" value="UniProtKB-EC"/>
</dbReference>
<evidence type="ECO:0000313" key="15">
    <source>
        <dbReference type="Proteomes" id="UP001186944"/>
    </source>
</evidence>
<feature type="domain" description="Gfo/Idh/MocA-like oxidoreductase N-terminal" evidence="12">
    <location>
        <begin position="3"/>
        <end position="121"/>
    </location>
</feature>
<evidence type="ECO:0000256" key="11">
    <source>
        <dbReference type="SAM" id="Phobius"/>
    </source>
</evidence>
<evidence type="ECO:0000256" key="1">
    <source>
        <dbReference type="ARBA" id="ARBA00010928"/>
    </source>
</evidence>
<organism evidence="14 15">
    <name type="scientific">Pinctada imbricata</name>
    <name type="common">Atlantic pearl-oyster</name>
    <name type="synonym">Pinctada martensii</name>
    <dbReference type="NCBI Taxonomy" id="66713"/>
    <lineage>
        <taxon>Eukaryota</taxon>
        <taxon>Metazoa</taxon>
        <taxon>Spiralia</taxon>
        <taxon>Lophotrochozoa</taxon>
        <taxon>Mollusca</taxon>
        <taxon>Bivalvia</taxon>
        <taxon>Autobranchia</taxon>
        <taxon>Pteriomorphia</taxon>
        <taxon>Pterioida</taxon>
        <taxon>Pterioidea</taxon>
        <taxon>Pteriidae</taxon>
        <taxon>Pinctada</taxon>
    </lineage>
</organism>
<comment type="caution">
    <text evidence="14">The sequence shown here is derived from an EMBL/GenBank/DDBJ whole genome shotgun (WGS) entry which is preliminary data.</text>
</comment>
<proteinExistence type="inferred from homology"/>
<evidence type="ECO:0000259" key="12">
    <source>
        <dbReference type="Pfam" id="PF01408"/>
    </source>
</evidence>
<sequence length="353" mass="39800">MKLRWGICGAGRVSSDFCHALLTLPSDEHELTSIASKSEERAKEFADKFNIKHWYGSYEELAKDYDIDIIYIGTWHTSHVALSKLMLNAGKHVLCEKPMCLNIDQVKEVFLLAEEKKKFFAEGIWSRYFPIYDKVREEIKSGSIGDVQLVTATFSFSLDSSKWRLENGDGMLLGLGLYTIQFANWIFNNEKPTSIIAVGSLRNQGVDEDGCVVLTYKRGAKASFSYSLKCKGVNPATIYGSKGCIHIPDFFWCPVETTFPSGTVKSPLTPDDPTAYNYPNSMGFRYEAKQIRQYIMQGSCESVIIYFAIPVFAFVMILNMKIVQVKTLAIFDRSVIISLKKGGGGLKNMDRMY</sequence>
<dbReference type="PANTHER" id="PTHR22604:SF105">
    <property type="entry name" value="TRANS-1,2-DIHYDROBENZENE-1,2-DIOL DEHYDROGENASE"/>
    <property type="match status" value="1"/>
</dbReference>
<dbReference type="PANTHER" id="PTHR22604">
    <property type="entry name" value="OXIDOREDUCTASES"/>
    <property type="match status" value="1"/>
</dbReference>
<name>A0AA88YHW7_PINIB</name>
<dbReference type="Pfam" id="PF22725">
    <property type="entry name" value="GFO_IDH_MocA_C3"/>
    <property type="match status" value="1"/>
</dbReference>
<dbReference type="EC" id="1.1.1.179" evidence="4"/>
<gene>
    <name evidence="14" type="ORF">FSP39_007302</name>
</gene>
<dbReference type="SUPFAM" id="SSF55347">
    <property type="entry name" value="Glyceraldehyde-3-phosphate dehydrogenase-like, C-terminal domain"/>
    <property type="match status" value="1"/>
</dbReference>
<evidence type="ECO:0000256" key="10">
    <source>
        <dbReference type="ARBA" id="ARBA00049233"/>
    </source>
</evidence>
<evidence type="ECO:0000256" key="9">
    <source>
        <dbReference type="ARBA" id="ARBA00047423"/>
    </source>
</evidence>
<dbReference type="InterPro" id="IPR000683">
    <property type="entry name" value="Gfo/Idh/MocA-like_OxRdtase_N"/>
</dbReference>
<evidence type="ECO:0000256" key="2">
    <source>
        <dbReference type="ARBA" id="ARBA00023002"/>
    </source>
</evidence>
<evidence type="ECO:0000259" key="13">
    <source>
        <dbReference type="Pfam" id="PF22725"/>
    </source>
</evidence>
<dbReference type="Pfam" id="PF01408">
    <property type="entry name" value="GFO_IDH_MocA"/>
    <property type="match status" value="1"/>
</dbReference>
<evidence type="ECO:0000256" key="3">
    <source>
        <dbReference type="ARBA" id="ARBA00038853"/>
    </source>
</evidence>
<comment type="catalytic activity">
    <reaction evidence="10">
        <text>D-xylose + NADP(+) = D-xylono-1,5-lactone + NADPH + H(+)</text>
        <dbReference type="Rhea" id="RHEA:22000"/>
        <dbReference type="ChEBI" id="CHEBI:15378"/>
        <dbReference type="ChEBI" id="CHEBI:15867"/>
        <dbReference type="ChEBI" id="CHEBI:53455"/>
        <dbReference type="ChEBI" id="CHEBI:57783"/>
        <dbReference type="ChEBI" id="CHEBI:58349"/>
        <dbReference type="EC" id="1.1.1.179"/>
    </reaction>
</comment>
<dbReference type="SUPFAM" id="SSF51735">
    <property type="entry name" value="NAD(P)-binding Rossmann-fold domains"/>
    <property type="match status" value="1"/>
</dbReference>
<evidence type="ECO:0000256" key="8">
    <source>
        <dbReference type="ARBA" id="ARBA00043025"/>
    </source>
</evidence>
<dbReference type="EMBL" id="VSWD01000003">
    <property type="protein sequence ID" value="KAK3105865.1"/>
    <property type="molecule type" value="Genomic_DNA"/>
</dbReference>
<evidence type="ECO:0000256" key="4">
    <source>
        <dbReference type="ARBA" id="ARBA00038984"/>
    </source>
</evidence>
<dbReference type="GO" id="GO:0000166">
    <property type="term" value="F:nucleotide binding"/>
    <property type="evidence" value="ECO:0007669"/>
    <property type="project" value="InterPro"/>
</dbReference>